<feature type="region of interest" description="Disordered" evidence="1">
    <location>
        <begin position="16"/>
        <end position="135"/>
    </location>
</feature>
<evidence type="ECO:0000313" key="2">
    <source>
        <dbReference type="EMBL" id="KAJ1141938.1"/>
    </source>
</evidence>
<gene>
    <name evidence="2" type="ORF">NDU88_008266</name>
</gene>
<evidence type="ECO:0000256" key="1">
    <source>
        <dbReference type="SAM" id="MobiDB-lite"/>
    </source>
</evidence>
<sequence>MNCGQAIWCNQASIATVTNGSPGPTESYPGGTYKGAADPEEVSDPDIRDAAATVIEEEKPEWVCPDKSTEDPWSRMETKWRTAPGAEERTESREEDACGNANDRSRDSETVGSLEKNQKTPTETPRRNEQRRHVPGRAWITQVRLYLRLKFLPEWIRGGSEQK</sequence>
<dbReference type="Proteomes" id="UP001066276">
    <property type="component" value="Chromosome 6"/>
</dbReference>
<evidence type="ECO:0000313" key="3">
    <source>
        <dbReference type="Proteomes" id="UP001066276"/>
    </source>
</evidence>
<reference evidence="2" key="1">
    <citation type="journal article" date="2022" name="bioRxiv">
        <title>Sequencing and chromosome-scale assembly of the giantPleurodeles waltlgenome.</title>
        <authorList>
            <person name="Brown T."/>
            <person name="Elewa A."/>
            <person name="Iarovenko S."/>
            <person name="Subramanian E."/>
            <person name="Araus A.J."/>
            <person name="Petzold A."/>
            <person name="Susuki M."/>
            <person name="Suzuki K.-i.T."/>
            <person name="Hayashi T."/>
            <person name="Toyoda A."/>
            <person name="Oliveira C."/>
            <person name="Osipova E."/>
            <person name="Leigh N.D."/>
            <person name="Simon A."/>
            <person name="Yun M.H."/>
        </authorList>
    </citation>
    <scope>NUCLEOTIDE SEQUENCE</scope>
    <source>
        <strain evidence="2">20211129_DDA</strain>
        <tissue evidence="2">Liver</tissue>
    </source>
</reference>
<dbReference type="AlphaFoldDB" id="A0AAV7QP78"/>
<feature type="compositionally biased region" description="Basic and acidic residues" evidence="1">
    <location>
        <begin position="67"/>
        <end position="96"/>
    </location>
</feature>
<name>A0AAV7QP78_PLEWA</name>
<protein>
    <submittedName>
        <fullName evidence="2">Uncharacterized protein</fullName>
    </submittedName>
</protein>
<keyword evidence="3" id="KW-1185">Reference proteome</keyword>
<comment type="caution">
    <text evidence="2">The sequence shown here is derived from an EMBL/GenBank/DDBJ whole genome shotgun (WGS) entry which is preliminary data.</text>
</comment>
<dbReference type="EMBL" id="JANPWB010000010">
    <property type="protein sequence ID" value="KAJ1141938.1"/>
    <property type="molecule type" value="Genomic_DNA"/>
</dbReference>
<accession>A0AAV7QP78</accession>
<organism evidence="2 3">
    <name type="scientific">Pleurodeles waltl</name>
    <name type="common">Iberian ribbed newt</name>
    <dbReference type="NCBI Taxonomy" id="8319"/>
    <lineage>
        <taxon>Eukaryota</taxon>
        <taxon>Metazoa</taxon>
        <taxon>Chordata</taxon>
        <taxon>Craniata</taxon>
        <taxon>Vertebrata</taxon>
        <taxon>Euteleostomi</taxon>
        <taxon>Amphibia</taxon>
        <taxon>Batrachia</taxon>
        <taxon>Caudata</taxon>
        <taxon>Salamandroidea</taxon>
        <taxon>Salamandridae</taxon>
        <taxon>Pleurodelinae</taxon>
        <taxon>Pleurodeles</taxon>
    </lineage>
</organism>
<proteinExistence type="predicted"/>